<feature type="compositionally biased region" description="Low complexity" evidence="1">
    <location>
        <begin position="79"/>
        <end position="93"/>
    </location>
</feature>
<reference evidence="3" key="1">
    <citation type="journal article" date="2005" name="Nature">
        <title>The map-based sequence of the rice genome.</title>
        <authorList>
            <consortium name="International rice genome sequencing project (IRGSP)"/>
            <person name="Matsumoto T."/>
            <person name="Wu J."/>
            <person name="Kanamori H."/>
            <person name="Katayose Y."/>
            <person name="Fujisawa M."/>
            <person name="Namiki N."/>
            <person name="Mizuno H."/>
            <person name="Yamamoto K."/>
            <person name="Antonio B.A."/>
            <person name="Baba T."/>
            <person name="Sakata K."/>
            <person name="Nagamura Y."/>
            <person name="Aoki H."/>
            <person name="Arikawa K."/>
            <person name="Arita K."/>
            <person name="Bito T."/>
            <person name="Chiden Y."/>
            <person name="Fujitsuka N."/>
            <person name="Fukunaka R."/>
            <person name="Hamada M."/>
            <person name="Harada C."/>
            <person name="Hayashi A."/>
            <person name="Hijishita S."/>
            <person name="Honda M."/>
            <person name="Hosokawa S."/>
            <person name="Ichikawa Y."/>
            <person name="Idonuma A."/>
            <person name="Iijima M."/>
            <person name="Ikeda M."/>
            <person name="Ikeno M."/>
            <person name="Ito K."/>
            <person name="Ito S."/>
            <person name="Ito T."/>
            <person name="Ito Y."/>
            <person name="Ito Y."/>
            <person name="Iwabuchi A."/>
            <person name="Kamiya K."/>
            <person name="Karasawa W."/>
            <person name="Kurita K."/>
            <person name="Katagiri S."/>
            <person name="Kikuta A."/>
            <person name="Kobayashi H."/>
            <person name="Kobayashi N."/>
            <person name="Machita K."/>
            <person name="Maehara T."/>
            <person name="Masukawa M."/>
            <person name="Mizubayashi T."/>
            <person name="Mukai Y."/>
            <person name="Nagasaki H."/>
            <person name="Nagata Y."/>
            <person name="Naito S."/>
            <person name="Nakashima M."/>
            <person name="Nakama Y."/>
            <person name="Nakamichi Y."/>
            <person name="Nakamura M."/>
            <person name="Meguro A."/>
            <person name="Negishi M."/>
            <person name="Ohta I."/>
            <person name="Ohta T."/>
            <person name="Okamoto M."/>
            <person name="Ono N."/>
            <person name="Saji S."/>
            <person name="Sakaguchi M."/>
            <person name="Sakai K."/>
            <person name="Shibata M."/>
            <person name="Shimokawa T."/>
            <person name="Song J."/>
            <person name="Takazaki Y."/>
            <person name="Terasawa K."/>
            <person name="Tsugane M."/>
            <person name="Tsuji K."/>
            <person name="Ueda S."/>
            <person name="Waki K."/>
            <person name="Yamagata H."/>
            <person name="Yamamoto M."/>
            <person name="Yamamoto S."/>
            <person name="Yamane H."/>
            <person name="Yoshiki S."/>
            <person name="Yoshihara R."/>
            <person name="Yukawa K."/>
            <person name="Zhong H."/>
            <person name="Yano M."/>
            <person name="Yuan Q."/>
            <person name="Ouyang S."/>
            <person name="Liu J."/>
            <person name="Jones K.M."/>
            <person name="Gansberger K."/>
            <person name="Moffat K."/>
            <person name="Hill J."/>
            <person name="Bera J."/>
            <person name="Fadrosh D."/>
            <person name="Jin S."/>
            <person name="Johri S."/>
            <person name="Kim M."/>
            <person name="Overton L."/>
            <person name="Reardon M."/>
            <person name="Tsitrin T."/>
            <person name="Vuong H."/>
            <person name="Weaver B."/>
            <person name="Ciecko A."/>
            <person name="Tallon L."/>
            <person name="Jackson J."/>
            <person name="Pai G."/>
            <person name="Aken S.V."/>
            <person name="Utterback T."/>
            <person name="Reidmuller S."/>
            <person name="Feldblyum T."/>
            <person name="Hsiao J."/>
            <person name="Zismann V."/>
            <person name="Iobst S."/>
            <person name="de Vazeille A.R."/>
            <person name="Buell C.R."/>
            <person name="Ying K."/>
            <person name="Li Y."/>
            <person name="Lu T."/>
            <person name="Huang Y."/>
            <person name="Zhao Q."/>
            <person name="Feng Q."/>
            <person name="Zhang L."/>
            <person name="Zhu J."/>
            <person name="Weng Q."/>
            <person name="Mu J."/>
            <person name="Lu Y."/>
            <person name="Fan D."/>
            <person name="Liu Y."/>
            <person name="Guan J."/>
            <person name="Zhang Y."/>
            <person name="Yu S."/>
            <person name="Liu X."/>
            <person name="Zhang Y."/>
            <person name="Hong G."/>
            <person name="Han B."/>
            <person name="Choisne N."/>
            <person name="Demange N."/>
            <person name="Orjeda G."/>
            <person name="Samain S."/>
            <person name="Cattolico L."/>
            <person name="Pelletier E."/>
            <person name="Couloux A."/>
            <person name="Segurens B."/>
            <person name="Wincker P."/>
            <person name="D'Hont A."/>
            <person name="Scarpelli C."/>
            <person name="Weissenbach J."/>
            <person name="Salanoubat M."/>
            <person name="Quetier F."/>
            <person name="Yu Y."/>
            <person name="Kim H.R."/>
            <person name="Rambo T."/>
            <person name="Currie J."/>
            <person name="Collura K."/>
            <person name="Luo M."/>
            <person name="Yang T."/>
            <person name="Ammiraju J.S.S."/>
            <person name="Engler F."/>
            <person name="Soderlund C."/>
            <person name="Wing R.A."/>
            <person name="Palmer L.E."/>
            <person name="de la Bastide M."/>
            <person name="Spiegel L."/>
            <person name="Nascimento L."/>
            <person name="Zutavern T."/>
            <person name="O'Shaughnessy A."/>
            <person name="Dike S."/>
            <person name="Dedhia N."/>
            <person name="Preston R."/>
            <person name="Balija V."/>
            <person name="McCombie W.R."/>
            <person name="Chow T."/>
            <person name="Chen H."/>
            <person name="Chung M."/>
            <person name="Chen C."/>
            <person name="Shaw J."/>
            <person name="Wu H."/>
            <person name="Hsiao K."/>
            <person name="Chao Y."/>
            <person name="Chu M."/>
            <person name="Cheng C."/>
            <person name="Hour A."/>
            <person name="Lee P."/>
            <person name="Lin S."/>
            <person name="Lin Y."/>
            <person name="Liou J."/>
            <person name="Liu S."/>
            <person name="Hsing Y."/>
            <person name="Raghuvanshi S."/>
            <person name="Mohanty A."/>
            <person name="Bharti A.K."/>
            <person name="Gaur A."/>
            <person name="Gupta V."/>
            <person name="Kumar D."/>
            <person name="Ravi V."/>
            <person name="Vij S."/>
            <person name="Kapur A."/>
            <person name="Khurana P."/>
            <person name="Khurana P."/>
            <person name="Khurana J.P."/>
            <person name="Tyagi A.K."/>
            <person name="Gaikwad K."/>
            <person name="Singh A."/>
            <person name="Dalal V."/>
            <person name="Srivastava S."/>
            <person name="Dixit A."/>
            <person name="Pal A.K."/>
            <person name="Ghazi I.A."/>
            <person name="Yadav M."/>
            <person name="Pandit A."/>
            <person name="Bhargava A."/>
            <person name="Sureshbabu K."/>
            <person name="Batra K."/>
            <person name="Sharma T.R."/>
            <person name="Mohapatra T."/>
            <person name="Singh N.K."/>
            <person name="Messing J."/>
            <person name="Nelson A.B."/>
            <person name="Fuks G."/>
            <person name="Kavchok S."/>
            <person name="Keizer G."/>
            <person name="Linton E."/>
            <person name="Llaca V."/>
            <person name="Song R."/>
            <person name="Tanyolac B."/>
            <person name="Young S."/>
            <person name="Ho-Il K."/>
            <person name="Hahn J.H."/>
            <person name="Sangsakoo G."/>
            <person name="Vanavichit A."/>
            <person name="de Mattos Luiz.A.T."/>
            <person name="Zimmer P.D."/>
            <person name="Malone G."/>
            <person name="Dellagostin O."/>
            <person name="de Oliveira A.C."/>
            <person name="Bevan M."/>
            <person name="Bancroft I."/>
            <person name="Minx P."/>
            <person name="Cordum H."/>
            <person name="Wilson R."/>
            <person name="Cheng Z."/>
            <person name="Jin W."/>
            <person name="Jiang J."/>
            <person name="Leong S.A."/>
            <person name="Iwama H."/>
            <person name="Gojobori T."/>
            <person name="Itoh T."/>
            <person name="Niimura Y."/>
            <person name="Fujii Y."/>
            <person name="Habara T."/>
            <person name="Sakai H."/>
            <person name="Sato Y."/>
            <person name="Wilson G."/>
            <person name="Kumar K."/>
            <person name="McCouch S."/>
            <person name="Juretic N."/>
            <person name="Hoen D."/>
            <person name="Wright S."/>
            <person name="Bruskiewich R."/>
            <person name="Bureau T."/>
            <person name="Miyao A."/>
            <person name="Hirochika H."/>
            <person name="Nishikawa T."/>
            <person name="Kadowaki K."/>
            <person name="Sugiura M."/>
            <person name="Burr B."/>
            <person name="Sasaki T."/>
        </authorList>
    </citation>
    <scope>NUCLEOTIDE SEQUENCE [LARGE SCALE GENOMIC DNA]</scope>
    <source>
        <strain evidence="3">cv. Nipponbare</strain>
    </source>
</reference>
<dbReference type="AlphaFoldDB" id="Q6K210"/>
<feature type="compositionally biased region" description="Basic and acidic residues" evidence="1">
    <location>
        <begin position="94"/>
        <end position="103"/>
    </location>
</feature>
<accession>Q6K210</accession>
<feature type="compositionally biased region" description="Basic residues" evidence="1">
    <location>
        <begin position="8"/>
        <end position="20"/>
    </location>
</feature>
<organism evidence="2 3">
    <name type="scientific">Oryza sativa subsp. japonica</name>
    <name type="common">Rice</name>
    <dbReference type="NCBI Taxonomy" id="39947"/>
    <lineage>
        <taxon>Eukaryota</taxon>
        <taxon>Viridiplantae</taxon>
        <taxon>Streptophyta</taxon>
        <taxon>Embryophyta</taxon>
        <taxon>Tracheophyta</taxon>
        <taxon>Spermatophyta</taxon>
        <taxon>Magnoliopsida</taxon>
        <taxon>Liliopsida</taxon>
        <taxon>Poales</taxon>
        <taxon>Poaceae</taxon>
        <taxon>BOP clade</taxon>
        <taxon>Oryzoideae</taxon>
        <taxon>Oryzeae</taxon>
        <taxon>Oryzinae</taxon>
        <taxon>Oryza</taxon>
        <taxon>Oryza sativa</taxon>
    </lineage>
</organism>
<evidence type="ECO:0000313" key="3">
    <source>
        <dbReference type="Proteomes" id="UP000000763"/>
    </source>
</evidence>
<evidence type="ECO:0000313" key="2">
    <source>
        <dbReference type="EMBL" id="BAD23740.1"/>
    </source>
</evidence>
<protein>
    <submittedName>
        <fullName evidence="2">Uncharacterized protein</fullName>
    </submittedName>
</protein>
<feature type="region of interest" description="Disordered" evidence="1">
    <location>
        <begin position="69"/>
        <end position="103"/>
    </location>
</feature>
<sequence length="103" mass="10560">MGTSCGHGARRMSTPHRWRKSAGCSSHRTSGSACLGSATADNDAAAAPPAAGSTLLCALADALWAQRLRQLEPPPAAPSSPAGRRTPSAAASPPRERRGERES</sequence>
<dbReference type="EMBL" id="AP006168">
    <property type="protein sequence ID" value="BAD23740.1"/>
    <property type="molecule type" value="Genomic_DNA"/>
</dbReference>
<feature type="compositionally biased region" description="Polar residues" evidence="1">
    <location>
        <begin position="23"/>
        <end position="32"/>
    </location>
</feature>
<dbReference type="Proteomes" id="UP000000763">
    <property type="component" value="Chromosome 2"/>
</dbReference>
<feature type="region of interest" description="Disordered" evidence="1">
    <location>
        <begin position="1"/>
        <end position="49"/>
    </location>
</feature>
<feature type="compositionally biased region" description="Low complexity" evidence="1">
    <location>
        <begin position="36"/>
        <end position="49"/>
    </location>
</feature>
<evidence type="ECO:0000256" key="1">
    <source>
        <dbReference type="SAM" id="MobiDB-lite"/>
    </source>
</evidence>
<proteinExistence type="predicted"/>
<name>Q6K210_ORYSJ</name>
<gene>
    <name evidence="2" type="primary">B1469H02.29</name>
</gene>
<reference evidence="3" key="2">
    <citation type="journal article" date="2008" name="Nucleic Acids Res.">
        <title>The rice annotation project database (RAP-DB): 2008 update.</title>
        <authorList>
            <consortium name="The rice annotation project (RAP)"/>
        </authorList>
    </citation>
    <scope>GENOME REANNOTATION</scope>
    <source>
        <strain evidence="3">cv. Nipponbare</strain>
    </source>
</reference>